<dbReference type="PRINTS" id="PR00113">
    <property type="entry name" value="ALKPHPHTASE"/>
</dbReference>
<dbReference type="PANTHER" id="PTHR11596:SF5">
    <property type="entry name" value="ALKALINE PHOSPHATASE"/>
    <property type="match status" value="1"/>
</dbReference>
<dbReference type="SMART" id="SM00098">
    <property type="entry name" value="alkPPc"/>
    <property type="match status" value="3"/>
</dbReference>
<dbReference type="InterPro" id="IPR001952">
    <property type="entry name" value="Alkaline_phosphatase"/>
</dbReference>
<feature type="non-terminal residue" evidence="13">
    <location>
        <position position="2039"/>
    </location>
</feature>
<evidence type="ECO:0000256" key="5">
    <source>
        <dbReference type="ARBA" id="ARBA00022553"/>
    </source>
</evidence>
<evidence type="ECO:0000313" key="13">
    <source>
        <dbReference type="EMBL" id="KAJ8320066.1"/>
    </source>
</evidence>
<keyword evidence="8 11" id="KW-0862">Zinc</keyword>
<comment type="cofactor">
    <cofactor evidence="2">
        <name>Zn(2+)</name>
        <dbReference type="ChEBI" id="CHEBI:29105"/>
    </cofactor>
</comment>
<evidence type="ECO:0000256" key="4">
    <source>
        <dbReference type="ARBA" id="ARBA00012647"/>
    </source>
</evidence>
<dbReference type="InterPro" id="IPR017850">
    <property type="entry name" value="Alkaline_phosphatase_core_sf"/>
</dbReference>
<evidence type="ECO:0000256" key="3">
    <source>
        <dbReference type="ARBA" id="ARBA00005984"/>
    </source>
</evidence>
<dbReference type="Proteomes" id="UP001217089">
    <property type="component" value="Unassembled WGS sequence"/>
</dbReference>
<keyword evidence="7 11" id="KW-0378">Hydrolase</keyword>
<proteinExistence type="inferred from homology"/>
<dbReference type="EMBL" id="JARBDR010000141">
    <property type="protein sequence ID" value="KAJ8320066.1"/>
    <property type="molecule type" value="Genomic_DNA"/>
</dbReference>
<dbReference type="Gene3D" id="3.40.720.10">
    <property type="entry name" value="Alkaline Phosphatase, subunit A"/>
    <property type="match status" value="5"/>
</dbReference>
<evidence type="ECO:0000256" key="1">
    <source>
        <dbReference type="ARBA" id="ARBA00001946"/>
    </source>
</evidence>
<dbReference type="SUPFAM" id="SSF53649">
    <property type="entry name" value="Alkaline phosphatase-like"/>
    <property type="match status" value="3"/>
</dbReference>
<evidence type="ECO:0000256" key="6">
    <source>
        <dbReference type="ARBA" id="ARBA00022723"/>
    </source>
</evidence>
<feature type="domain" description="DUF6589" evidence="12">
    <location>
        <begin position="575"/>
        <end position="943"/>
    </location>
</feature>
<dbReference type="PROSITE" id="PS00123">
    <property type="entry name" value="ALKALINE_PHOSPHATASE"/>
    <property type="match status" value="1"/>
</dbReference>
<evidence type="ECO:0000259" key="12">
    <source>
        <dbReference type="Pfam" id="PF20231"/>
    </source>
</evidence>
<organism evidence="13 14">
    <name type="scientific">Tegillarca granosa</name>
    <name type="common">Malaysian cockle</name>
    <name type="synonym">Anadara granosa</name>
    <dbReference type="NCBI Taxonomy" id="220873"/>
    <lineage>
        <taxon>Eukaryota</taxon>
        <taxon>Metazoa</taxon>
        <taxon>Spiralia</taxon>
        <taxon>Lophotrochozoa</taxon>
        <taxon>Mollusca</taxon>
        <taxon>Bivalvia</taxon>
        <taxon>Autobranchia</taxon>
        <taxon>Pteriomorphia</taxon>
        <taxon>Arcoida</taxon>
        <taxon>Arcoidea</taxon>
        <taxon>Arcidae</taxon>
        <taxon>Tegillarca</taxon>
    </lineage>
</organism>
<keyword evidence="14" id="KW-1185">Reference proteome</keyword>
<dbReference type="Pfam" id="PF00245">
    <property type="entry name" value="Alk_phosphatase"/>
    <property type="match status" value="4"/>
</dbReference>
<evidence type="ECO:0000256" key="11">
    <source>
        <dbReference type="RuleBase" id="RU003947"/>
    </source>
</evidence>
<sequence length="2039" mass="226767">MYVQSILNRTIDTELLLHGDSNLSDASNIDSTNWEKLAQDKLAEATAIRPNTNVAKNVILFIGDGLGLSTVTAARIYKGQLNGNTGEETVLAFEKFPNVALSKTYGSDTQVADSAQTSTAIHAGVKSNWETIGVDDTVKSEDCKAVKGHEVNSIIHYSKMEGKSVGVVTTARVTHATPAAAYAHSANRYWESDVDMAGVVFGGGRRSFLPKGVNDHELNTPSPYQRNDGQNLIEVWEEKQRSLGRRYKYVWNNTDFNDIDPMKTDTVLGGRIDHAHHDSLAKLALIETVELDEAVKEAARLTKESDTLIIVTADHSHVFNIGGYPSRGNNILGLVDPWGFNEEPEKNGLPYTTLTYGNGPGYRDGGRPNLTKVDTTANNYVQESPVPLNLETHGGEDVGIYSRGPLSHLLHGVQEQHYIAHVMMYATCVGKNKKHCERPPTVLPPCIGTSDRDNLDVFIRTGNQAIDIRNKDLHLFASNAISTRIARPDMDTTQQPIANEAISGADMFLKNTEFGRLESSYVILVWIFNKFSPCHQMKTKIKSMNVARILSDMKPFAWMKTVIPTHIHHSYSASMSQRNEVFNLPIIHKNEAKYEDCLDIMDTMENCLQQVYREAHGNLEMLEKFKVVTGGDQLTKVRFDGAANLRLLSPTAAGRLDHLKPRICELWHLKQDFLEKCYKILYKADSQRQEGTLSHFKNILKKNNVTGKVKGKFQSHSDFLKLLTVCLVQEQAIELFGMVDRNDIPSVVPENISKMSKPLKENLMRQVALLILENYEYLSEVKDLPKNSQDKNEDELYNYCCNLCTWGLHLMQLDDMAKEGDITRIIPNLKLCLPFLYSHSNRSKYLEQAIDYICQTQYLLSPLNKIRVLEGSFINLKGGIGNNIEADLVQEHSVREQKVLIKGLSANKSENAISVVTAAASAVTRICNQFDETFSVSKVSTRHTSKTSQKDHEIVQEVLRRIHPFKFQSGRKCAGFSALKSNQCKQINLNCMLSDYEQLLERILQGHITIPEVDEDAKMAQDRLLNAEKVRQNTNIAKNVILFIGDGMGLSTVTGARILKGQLNGKSGEETVLTFEEFPYVALSKVSTTPVLTYGSDTQVADSSQTATALLAGVKANWETIGVDDAVIPRNCTSSQGHEVNTILHYSKLEGKSVGVVTNTRATHATPGAAYAHSAYRYWESDTDMWNITGNCTDVAWQLIMDNDIDVKSYLMIIMILSQFLLIGLFAADHLAFEVNRNKGPSGEPSLAEMTAKAIKILQKNPKGYFLLVEGGKIDRAHHKSHGKLALLETLVFDDAVKEAVKLTSESDTMIVVTADHSHVFNIGGYPKRGNNILGLVDPWGFKQQPEKNRLPYTTLTYGNGPGYKNGKRPNLSIVDTTANDYVQESPVPLRLETHSGEDVGVYSRGPLSHLLHGVQEQHYIAHVMMYASCVGKNKKHCERNKAVSPNKACLSYCHYLSYVFLLMERFYYTDAAVSCPAGQTVANCLVNPCDRNKCRCYPKASCVADYCGGCKSKFFDRSTEVTNLCESCDIDWKAMARKRLQEALGVKQNTNVAKNVIIFIGDGMGLTTITAARILKGQMQGRPGEDTEFVFEKFPNVALSKTYGSDKQVADSAATATALLCGVKANWYTFGVDDSVFKNNCTAQHGHEVKSILQYSLEEGKSTGVISTARLTHATPAASYGHTANRKWEGDSQMEGITGGCKDIASQFVFDNDVQVAFSGGRRYFLPNTTPDPETKTVHKEQRKDGQNLIEIWEEKQKKPNTVWNKGQFDAINPEETDYALGLFEPGYMQYEVERDSSVNGEPSLAEMVNKAIKILKKNTKGYFLLVEGARIDHAHHAGYAHRALLETLSFESAVKEAIELTDEKDTLLIVTADHSHAFDIGGYPKRGNDILGLSDPQADEIPLDGKPYTTLQYANGPGYVNGSRPDLTNVDTKHIDFKQQSLLPFNDETHGGEDVAIYSRGPMSHLLHGVVEEHYVAHMMGYASCVGENKDHCKRNPRPNVPLFQCIINNVYVHKGINLLNILENKKSIKHINILGK</sequence>
<dbReference type="PANTHER" id="PTHR11596">
    <property type="entry name" value="ALKALINE PHOSPHATASE"/>
    <property type="match status" value="1"/>
</dbReference>
<gene>
    <name evidence="13" type="ORF">KUTeg_001653</name>
</gene>
<accession>A0ABQ9FVA0</accession>
<evidence type="ECO:0000256" key="7">
    <source>
        <dbReference type="ARBA" id="ARBA00022801"/>
    </source>
</evidence>
<comment type="cofactor">
    <cofactor evidence="1">
        <name>Mg(2+)</name>
        <dbReference type="ChEBI" id="CHEBI:18420"/>
    </cofactor>
</comment>
<dbReference type="Pfam" id="PF20231">
    <property type="entry name" value="DUF6589"/>
    <property type="match status" value="1"/>
</dbReference>
<comment type="caution">
    <text evidence="13">The sequence shown here is derived from an EMBL/GenBank/DDBJ whole genome shotgun (WGS) entry which is preliminary data.</text>
</comment>
<dbReference type="CDD" id="cd16012">
    <property type="entry name" value="ALP"/>
    <property type="match status" value="3"/>
</dbReference>
<dbReference type="InterPro" id="IPR046496">
    <property type="entry name" value="DUF6589"/>
</dbReference>
<keyword evidence="6" id="KW-0479">Metal-binding</keyword>
<evidence type="ECO:0000256" key="10">
    <source>
        <dbReference type="RuleBase" id="RU003946"/>
    </source>
</evidence>
<comment type="catalytic activity">
    <reaction evidence="11">
        <text>a phosphate monoester + H2O = an alcohol + phosphate</text>
        <dbReference type="Rhea" id="RHEA:15017"/>
        <dbReference type="ChEBI" id="CHEBI:15377"/>
        <dbReference type="ChEBI" id="CHEBI:30879"/>
        <dbReference type="ChEBI" id="CHEBI:43474"/>
        <dbReference type="ChEBI" id="CHEBI:67140"/>
        <dbReference type="EC" id="3.1.3.1"/>
    </reaction>
</comment>
<evidence type="ECO:0000256" key="9">
    <source>
        <dbReference type="ARBA" id="ARBA00022842"/>
    </source>
</evidence>
<protein>
    <recommendedName>
        <fullName evidence="4 11">Alkaline phosphatase</fullName>
        <ecNumber evidence="4 11">3.1.3.1</ecNumber>
    </recommendedName>
</protein>
<name>A0ABQ9FVA0_TEGGR</name>
<reference evidence="13 14" key="1">
    <citation type="submission" date="2022-12" db="EMBL/GenBank/DDBJ databases">
        <title>Chromosome-level genome of Tegillarca granosa.</title>
        <authorList>
            <person name="Kim J."/>
        </authorList>
    </citation>
    <scope>NUCLEOTIDE SEQUENCE [LARGE SCALE GENOMIC DNA]</scope>
    <source>
        <strain evidence="13">Teg-2019</strain>
        <tissue evidence="13">Adductor muscle</tissue>
    </source>
</reference>
<evidence type="ECO:0000256" key="8">
    <source>
        <dbReference type="ARBA" id="ARBA00022833"/>
    </source>
</evidence>
<keyword evidence="9 11" id="KW-0460">Magnesium</keyword>
<comment type="similarity">
    <text evidence="3 10">Belongs to the alkaline phosphatase family.</text>
</comment>
<dbReference type="InterPro" id="IPR018299">
    <property type="entry name" value="Alkaline_phosphatase_AS"/>
</dbReference>
<evidence type="ECO:0000256" key="2">
    <source>
        <dbReference type="ARBA" id="ARBA00001947"/>
    </source>
</evidence>
<dbReference type="EC" id="3.1.3.1" evidence="4 11"/>
<evidence type="ECO:0000313" key="14">
    <source>
        <dbReference type="Proteomes" id="UP001217089"/>
    </source>
</evidence>
<keyword evidence="5" id="KW-0597">Phosphoprotein</keyword>